<dbReference type="EMBL" id="CAJNVT010000165">
    <property type="protein sequence ID" value="CAF2746862.1"/>
    <property type="molecule type" value="Genomic_DNA"/>
</dbReference>
<feature type="compositionally biased region" description="Low complexity" evidence="1">
    <location>
        <begin position="211"/>
        <end position="225"/>
    </location>
</feature>
<comment type="caution">
    <text evidence="2">The sequence shown here is derived from an EMBL/GenBank/DDBJ whole genome shotgun (WGS) entry which is preliminary data.</text>
</comment>
<evidence type="ECO:0000256" key="1">
    <source>
        <dbReference type="SAM" id="MobiDB-lite"/>
    </source>
</evidence>
<feature type="region of interest" description="Disordered" evidence="1">
    <location>
        <begin position="196"/>
        <end position="265"/>
    </location>
</feature>
<dbReference type="AlphaFoldDB" id="A0A817FGR5"/>
<keyword evidence="3" id="KW-1185">Reference proteome</keyword>
<evidence type="ECO:0000313" key="2">
    <source>
        <dbReference type="EMBL" id="CAF2746862.1"/>
    </source>
</evidence>
<evidence type="ECO:0000313" key="3">
    <source>
        <dbReference type="Proteomes" id="UP000675881"/>
    </source>
</evidence>
<feature type="compositionally biased region" description="Polar residues" evidence="1">
    <location>
        <begin position="196"/>
        <end position="210"/>
    </location>
</feature>
<protein>
    <submittedName>
        <fullName evidence="2">(salmon louse) hypothetical protein</fullName>
    </submittedName>
</protein>
<organism evidence="2 3">
    <name type="scientific">Lepeophtheirus salmonis</name>
    <name type="common">Salmon louse</name>
    <name type="synonym">Caligus salmonis</name>
    <dbReference type="NCBI Taxonomy" id="72036"/>
    <lineage>
        <taxon>Eukaryota</taxon>
        <taxon>Metazoa</taxon>
        <taxon>Ecdysozoa</taxon>
        <taxon>Arthropoda</taxon>
        <taxon>Crustacea</taxon>
        <taxon>Multicrustacea</taxon>
        <taxon>Hexanauplia</taxon>
        <taxon>Copepoda</taxon>
        <taxon>Siphonostomatoida</taxon>
        <taxon>Caligidae</taxon>
        <taxon>Lepeophtheirus</taxon>
    </lineage>
</organism>
<gene>
    <name evidence="2" type="ORF">LSAA_332</name>
</gene>
<accession>A0A817FGR5</accession>
<sequence>MSEEKVEEVWSEIKLLEVEKEKQRDRFERCLENGFSSKDLEKLLGKFEETVTSLNTLKTKEIEHRKTVEILTVEELTKARKENLLPYLLQGDKDTYQAVASIEKHLINERPNEVKQNLHTWHSQPLPSLVSSLETDTRALLSRLKCVNRWVKAKIEHLNSTAIQIIREFPRQNRGGYAELYLPKNKRLDNTTTDVCTDPSNSSSHNNITIDSMTSSSTDSPAAPSGPTKVIDLAVSPVPNPSLTPKTPRRDLKRPIVTNGTPVSKQTHRLMSLPVLNSRQPQQQQTLTYADHAGMLSNLDRAINVQLNRRPVEQGIPLLYPQCENIEGKRVYRETPTSLISKLSDLMIQKPGPMYNDLLEVIVESHIKSHETQTTVSTPRPVTSS</sequence>
<name>A0A817FGR5_LEPSM</name>
<reference evidence="2" key="1">
    <citation type="submission" date="2021-02" db="EMBL/GenBank/DDBJ databases">
        <authorList>
            <person name="Bekaert M."/>
        </authorList>
    </citation>
    <scope>NUCLEOTIDE SEQUENCE</scope>
    <source>
        <strain evidence="2">IoA-00</strain>
    </source>
</reference>
<dbReference type="Proteomes" id="UP000675881">
    <property type="component" value="Unassembled WGS sequence"/>
</dbReference>
<proteinExistence type="predicted"/>